<evidence type="ECO:0000313" key="4">
    <source>
        <dbReference type="Proteomes" id="UP001437256"/>
    </source>
</evidence>
<name>A0ABR3A771_9AGAR</name>
<gene>
    <name evidence="3" type="ORF">AAF712_003030</name>
</gene>
<sequence>MSQDYFPETMGSLFVINAPSSFTMIWSVIKPWLAKETADKTDVLGKDYKERLLEVVDADSLPSILGGNCRCEEAGGCQYSAVGPWLEGRKGWGPNSTKASKSMDSGVFLNEPET</sequence>
<comment type="caution">
    <text evidence="3">The sequence shown here is derived from an EMBL/GenBank/DDBJ whole genome shotgun (WGS) entry which is preliminary data.</text>
</comment>
<dbReference type="EMBL" id="JBBXMP010000010">
    <property type="protein sequence ID" value="KAL0069761.1"/>
    <property type="molecule type" value="Genomic_DNA"/>
</dbReference>
<accession>A0ABR3A771</accession>
<protein>
    <recommendedName>
        <fullName evidence="2">CRAL-TRIO domain-containing protein</fullName>
    </recommendedName>
</protein>
<evidence type="ECO:0000259" key="2">
    <source>
        <dbReference type="PROSITE" id="PS50191"/>
    </source>
</evidence>
<dbReference type="InterPro" id="IPR036865">
    <property type="entry name" value="CRAL-TRIO_dom_sf"/>
</dbReference>
<dbReference type="InterPro" id="IPR001251">
    <property type="entry name" value="CRAL-TRIO_dom"/>
</dbReference>
<reference evidence="3 4" key="1">
    <citation type="submission" date="2024-05" db="EMBL/GenBank/DDBJ databases">
        <title>A draft genome resource for the thread blight pathogen Marasmius tenuissimus strain MS-2.</title>
        <authorList>
            <person name="Yulfo-Soto G.E."/>
            <person name="Baruah I.K."/>
            <person name="Amoako-Attah I."/>
            <person name="Bukari Y."/>
            <person name="Meinhardt L.W."/>
            <person name="Bailey B.A."/>
            <person name="Cohen S.P."/>
        </authorList>
    </citation>
    <scope>NUCLEOTIDE SEQUENCE [LARGE SCALE GENOMIC DNA]</scope>
    <source>
        <strain evidence="3 4">MS-2</strain>
    </source>
</reference>
<dbReference type="PANTHER" id="PTHR45657">
    <property type="entry name" value="CRAL-TRIO DOMAIN-CONTAINING PROTEIN YKL091C-RELATED"/>
    <property type="match status" value="1"/>
</dbReference>
<dbReference type="SUPFAM" id="SSF52087">
    <property type="entry name" value="CRAL/TRIO domain"/>
    <property type="match status" value="1"/>
</dbReference>
<feature type="compositionally biased region" description="Polar residues" evidence="1">
    <location>
        <begin position="94"/>
        <end position="103"/>
    </location>
</feature>
<evidence type="ECO:0000313" key="3">
    <source>
        <dbReference type="EMBL" id="KAL0069761.1"/>
    </source>
</evidence>
<dbReference type="Gene3D" id="3.40.525.10">
    <property type="entry name" value="CRAL-TRIO lipid binding domain"/>
    <property type="match status" value="1"/>
</dbReference>
<organism evidence="3 4">
    <name type="scientific">Marasmius tenuissimus</name>
    <dbReference type="NCBI Taxonomy" id="585030"/>
    <lineage>
        <taxon>Eukaryota</taxon>
        <taxon>Fungi</taxon>
        <taxon>Dikarya</taxon>
        <taxon>Basidiomycota</taxon>
        <taxon>Agaricomycotina</taxon>
        <taxon>Agaricomycetes</taxon>
        <taxon>Agaricomycetidae</taxon>
        <taxon>Agaricales</taxon>
        <taxon>Marasmiineae</taxon>
        <taxon>Marasmiaceae</taxon>
        <taxon>Marasmius</taxon>
    </lineage>
</organism>
<keyword evidence="4" id="KW-1185">Reference proteome</keyword>
<dbReference type="InterPro" id="IPR051026">
    <property type="entry name" value="PI/PC_transfer"/>
</dbReference>
<feature type="region of interest" description="Disordered" evidence="1">
    <location>
        <begin position="89"/>
        <end position="114"/>
    </location>
</feature>
<dbReference type="Proteomes" id="UP001437256">
    <property type="component" value="Unassembled WGS sequence"/>
</dbReference>
<dbReference type="Pfam" id="PF00650">
    <property type="entry name" value="CRAL_TRIO"/>
    <property type="match status" value="1"/>
</dbReference>
<dbReference type="PANTHER" id="PTHR45657:SF1">
    <property type="entry name" value="CRAL-TRIO DOMAIN-CONTAINING PROTEIN YKL091C-RELATED"/>
    <property type="match status" value="1"/>
</dbReference>
<feature type="domain" description="CRAL-TRIO" evidence="2">
    <location>
        <begin position="1"/>
        <end position="73"/>
    </location>
</feature>
<evidence type="ECO:0000256" key="1">
    <source>
        <dbReference type="SAM" id="MobiDB-lite"/>
    </source>
</evidence>
<dbReference type="PROSITE" id="PS50191">
    <property type="entry name" value="CRAL_TRIO"/>
    <property type="match status" value="1"/>
</dbReference>
<proteinExistence type="predicted"/>
<dbReference type="CDD" id="cd00170">
    <property type="entry name" value="SEC14"/>
    <property type="match status" value="1"/>
</dbReference>